<evidence type="ECO:0000256" key="1">
    <source>
        <dbReference type="SAM" id="SignalP"/>
    </source>
</evidence>
<comment type="caution">
    <text evidence="2">The sequence shown here is derived from an EMBL/GenBank/DDBJ whole genome shotgun (WGS) entry which is preliminary data.</text>
</comment>
<evidence type="ECO:0000313" key="2">
    <source>
        <dbReference type="EMBL" id="EWM24798.1"/>
    </source>
</evidence>
<dbReference type="EMBL" id="AZIL01001105">
    <property type="protein sequence ID" value="EWM24798.1"/>
    <property type="molecule type" value="Genomic_DNA"/>
</dbReference>
<reference evidence="2 3" key="1">
    <citation type="journal article" date="2014" name="Mol. Plant">
        <title>Chromosome Scale Genome Assembly and Transcriptome Profiling of Nannochloropsis gaditana in Nitrogen Depletion.</title>
        <authorList>
            <person name="Corteggiani Carpinelli E."/>
            <person name="Telatin A."/>
            <person name="Vitulo N."/>
            <person name="Forcato C."/>
            <person name="D'Angelo M."/>
            <person name="Schiavon R."/>
            <person name="Vezzi A."/>
            <person name="Giacometti G.M."/>
            <person name="Morosinotto T."/>
            <person name="Valle G."/>
        </authorList>
    </citation>
    <scope>NUCLEOTIDE SEQUENCE [LARGE SCALE GENOMIC DNA]</scope>
    <source>
        <strain evidence="2 3">B-31</strain>
    </source>
</reference>
<accession>W7TMR3</accession>
<dbReference type="AlphaFoldDB" id="W7TMR3"/>
<evidence type="ECO:0000313" key="3">
    <source>
        <dbReference type="Proteomes" id="UP000019335"/>
    </source>
</evidence>
<feature type="signal peptide" evidence="1">
    <location>
        <begin position="1"/>
        <end position="19"/>
    </location>
</feature>
<name>W7TMR3_9STRA</name>
<gene>
    <name evidence="2" type="ORF">Naga_100354g6</name>
</gene>
<organism evidence="2 3">
    <name type="scientific">Nannochloropsis gaditana</name>
    <dbReference type="NCBI Taxonomy" id="72520"/>
    <lineage>
        <taxon>Eukaryota</taxon>
        <taxon>Sar</taxon>
        <taxon>Stramenopiles</taxon>
        <taxon>Ochrophyta</taxon>
        <taxon>Eustigmatophyceae</taxon>
        <taxon>Eustigmatales</taxon>
        <taxon>Monodopsidaceae</taxon>
        <taxon>Nannochloropsis</taxon>
    </lineage>
</organism>
<proteinExistence type="predicted"/>
<protein>
    <submittedName>
        <fullName evidence="2">Uncharacterized protein</fullName>
    </submittedName>
</protein>
<keyword evidence="3" id="KW-1185">Reference proteome</keyword>
<keyword evidence="1" id="KW-0732">Signal</keyword>
<feature type="chain" id="PRO_5004900874" evidence="1">
    <location>
        <begin position="20"/>
        <end position="186"/>
    </location>
</feature>
<dbReference type="Proteomes" id="UP000019335">
    <property type="component" value="Chromosome 13"/>
</dbReference>
<sequence>MFFILVSVAFPPFFSQLLGLILSRGRGGGHCNQALQARENERRWPTYNLIYPFSSTSTRPLYPFPPFSSPLLPPPLCSFPPFILSPRHCRRVETSLPQVLNIQILVLCSTLTRPIYRCVTRRAHHSQFQNNGGGAKTERRAFERVCAKLQVTDISSISAELKRLAKLGRTQHAREGCDVMNRRPGK</sequence>